<organism evidence="2 3">
    <name type="scientific">Micromonospora cathayae</name>
    <dbReference type="NCBI Taxonomy" id="3028804"/>
    <lineage>
        <taxon>Bacteria</taxon>
        <taxon>Bacillati</taxon>
        <taxon>Actinomycetota</taxon>
        <taxon>Actinomycetes</taxon>
        <taxon>Micromonosporales</taxon>
        <taxon>Micromonosporaceae</taxon>
        <taxon>Micromonospora</taxon>
    </lineage>
</organism>
<dbReference type="InterPro" id="IPR029056">
    <property type="entry name" value="Ribokinase-like"/>
</dbReference>
<dbReference type="Gene3D" id="3.40.1190.20">
    <property type="match status" value="1"/>
</dbReference>
<reference evidence="2 3" key="1">
    <citation type="submission" date="2023-02" db="EMBL/GenBank/DDBJ databases">
        <authorList>
            <person name="Mo P."/>
        </authorList>
    </citation>
    <scope>NUCLEOTIDE SEQUENCE [LARGE SCALE GENOMIC DNA]</scope>
    <source>
        <strain evidence="2 3">HUAS 3</strain>
    </source>
</reference>
<dbReference type="SUPFAM" id="SSF53613">
    <property type="entry name" value="Ribokinase-like"/>
    <property type="match status" value="1"/>
</dbReference>
<name>A0ABY7ZM56_9ACTN</name>
<gene>
    <name evidence="2" type="ORF">PVK37_21620</name>
</gene>
<feature type="region of interest" description="Disordered" evidence="1">
    <location>
        <begin position="87"/>
        <end position="115"/>
    </location>
</feature>
<sequence length="115" mass="12091">MVGDDEVGRRLVACARADGIDVDPVIHRAGATTGLIVDVVDAAAHWRYLEDLPEATLLTGERPADPAAGLLRDEPYERVARQAVAAAGATVGRPGGRPELTATAVAEQLDRIPSR</sequence>
<proteinExistence type="predicted"/>
<accession>A0ABY7ZM56</accession>
<keyword evidence="3" id="KW-1185">Reference proteome</keyword>
<evidence type="ECO:0000313" key="3">
    <source>
        <dbReference type="Proteomes" id="UP001219605"/>
    </source>
</evidence>
<dbReference type="EMBL" id="CP118615">
    <property type="protein sequence ID" value="WDZ83054.1"/>
    <property type="molecule type" value="Genomic_DNA"/>
</dbReference>
<evidence type="ECO:0000313" key="2">
    <source>
        <dbReference type="EMBL" id="WDZ83054.1"/>
    </source>
</evidence>
<dbReference type="Proteomes" id="UP001219605">
    <property type="component" value="Chromosome"/>
</dbReference>
<protein>
    <submittedName>
        <fullName evidence="2">Uncharacterized protein</fullName>
    </submittedName>
</protein>
<dbReference type="RefSeq" id="WP_275029447.1">
    <property type="nucleotide sequence ID" value="NZ_CP118615.1"/>
</dbReference>
<evidence type="ECO:0000256" key="1">
    <source>
        <dbReference type="SAM" id="MobiDB-lite"/>
    </source>
</evidence>